<dbReference type="InterPro" id="IPR002213">
    <property type="entry name" value="UDP_glucos_trans"/>
</dbReference>
<sequence>MQWYVLVLLVGLWECTSAARILAYFPLPWKSHQFVVRPLMKELAKRGHHVHFITSFPMPDPPKGIAQYVVKDWQHDALGSLDENEITDSCIFRLQSMSSKIGVMILTNSFAKDQASIDLLKSNETYDAVITEFTMGSEGIAYLAHKFQALNIAIMGLPDYPWLNEMAGLPDNPSYMANYLNMAIGKLSFLERLYNAYVVTSINLAGYLEILTRQQKFADEVLRYEGWENRPKLTEIIAETALILTNSHPSTGFPYPRAPHVKEISGTNIDPQPLPKDLQDFMDDAPHGVIYFSLGSVLDPKEVLADGKFEAFLNVFRRMKEKVMWKVSPGMPEVKDPNIKLQTWFPQQGILAHKNLKLFITHGGLQSTVESIAFGLPTLGMPFFFDQIKDVGFMKHVGMGLQLSFDNITESSVSWTINELLTNPKYRENAIKQQSLFHDRPMKPVDEAAYWIEYVLRHGKVLRPVSATMPFYQLYLLDVAAFILTVIAVILYAVKALVRTVMALCWKPNAKNSSTKKKKTN</sequence>
<dbReference type="GO" id="GO:0015020">
    <property type="term" value="F:glucuronosyltransferase activity"/>
    <property type="evidence" value="ECO:0007669"/>
    <property type="project" value="UniProtKB-EC"/>
</dbReference>
<dbReference type="CDD" id="cd03784">
    <property type="entry name" value="GT1_Gtf-like"/>
    <property type="match status" value="1"/>
</dbReference>
<dbReference type="PROSITE" id="PS00375">
    <property type="entry name" value="UDPGT"/>
    <property type="match status" value="1"/>
</dbReference>
<dbReference type="EMBL" id="GBHO01022788">
    <property type="protein sequence ID" value="JAG20816.1"/>
    <property type="molecule type" value="Transcribed_RNA"/>
</dbReference>
<dbReference type="AlphaFoldDB" id="A0A0A9XPQ4"/>
<evidence type="ECO:0000313" key="14">
    <source>
        <dbReference type="EMBL" id="JAG20818.1"/>
    </source>
</evidence>
<dbReference type="PANTHER" id="PTHR48043:SF159">
    <property type="entry name" value="EG:EG0003.4 PROTEIN-RELATED"/>
    <property type="match status" value="1"/>
</dbReference>
<proteinExistence type="inferred from homology"/>
<dbReference type="InterPro" id="IPR050271">
    <property type="entry name" value="UDP-glycosyltransferase"/>
</dbReference>
<keyword evidence="5 12" id="KW-0812">Transmembrane</keyword>
<dbReference type="EMBL" id="GBHO01022786">
    <property type="protein sequence ID" value="JAG20818.1"/>
    <property type="molecule type" value="Transcribed_RNA"/>
</dbReference>
<feature type="transmembrane region" description="Helical" evidence="12">
    <location>
        <begin position="472"/>
        <end position="494"/>
    </location>
</feature>
<keyword evidence="9" id="KW-0325">Glycoprotein</keyword>
<keyword evidence="4 11" id="KW-0808">Transferase</keyword>
<dbReference type="Pfam" id="PF00201">
    <property type="entry name" value="UDPGT"/>
    <property type="match status" value="1"/>
</dbReference>
<dbReference type="PANTHER" id="PTHR48043">
    <property type="entry name" value="EG:EG0003.4 PROTEIN-RELATED"/>
    <property type="match status" value="1"/>
</dbReference>
<dbReference type="FunFam" id="3.40.50.2000:FF:000050">
    <property type="entry name" value="UDP-glucuronosyltransferase"/>
    <property type="match status" value="1"/>
</dbReference>
<keyword evidence="6" id="KW-0256">Endoplasmic reticulum</keyword>
<dbReference type="Gene3D" id="3.40.50.2000">
    <property type="entry name" value="Glycogen Phosphorylase B"/>
    <property type="match status" value="1"/>
</dbReference>
<evidence type="ECO:0000256" key="8">
    <source>
        <dbReference type="ARBA" id="ARBA00023136"/>
    </source>
</evidence>
<dbReference type="SUPFAM" id="SSF53756">
    <property type="entry name" value="UDP-Glycosyltransferase/glycogen phosphorylase"/>
    <property type="match status" value="1"/>
</dbReference>
<feature type="signal peptide" evidence="12">
    <location>
        <begin position="1"/>
        <end position="18"/>
    </location>
</feature>
<evidence type="ECO:0000256" key="1">
    <source>
        <dbReference type="ARBA" id="ARBA00004240"/>
    </source>
</evidence>
<dbReference type="GO" id="GO:0016020">
    <property type="term" value="C:membrane"/>
    <property type="evidence" value="ECO:0007669"/>
    <property type="project" value="UniProtKB-SubCell"/>
</dbReference>
<keyword evidence="8 12" id="KW-0472">Membrane</keyword>
<protein>
    <recommendedName>
        <fullName evidence="12">UDP-glucuronosyltransferase</fullName>
        <ecNumber evidence="12">2.4.1.17</ecNumber>
    </recommendedName>
</protein>
<evidence type="ECO:0000256" key="12">
    <source>
        <dbReference type="RuleBase" id="RU362059"/>
    </source>
</evidence>
<evidence type="ECO:0000256" key="7">
    <source>
        <dbReference type="ARBA" id="ARBA00022989"/>
    </source>
</evidence>
<comment type="similarity">
    <text evidence="2 11">Belongs to the UDP-glycosyltransferase family.</text>
</comment>
<dbReference type="EC" id="2.4.1.17" evidence="12"/>
<evidence type="ECO:0000256" key="9">
    <source>
        <dbReference type="ARBA" id="ARBA00023180"/>
    </source>
</evidence>
<dbReference type="GO" id="GO:0005783">
    <property type="term" value="C:endoplasmic reticulum"/>
    <property type="evidence" value="ECO:0007669"/>
    <property type="project" value="UniProtKB-SubCell"/>
</dbReference>
<gene>
    <name evidence="14" type="primary">Ugt2b37_2</name>
    <name evidence="13" type="synonym">Ugt2b37_3</name>
    <name evidence="14" type="ORF">CM83_88754</name>
    <name evidence="13" type="ORF">CM83_88755</name>
</gene>
<evidence type="ECO:0000256" key="3">
    <source>
        <dbReference type="ARBA" id="ARBA00022676"/>
    </source>
</evidence>
<evidence type="ECO:0000256" key="6">
    <source>
        <dbReference type="ARBA" id="ARBA00022824"/>
    </source>
</evidence>
<feature type="chain" id="PRO_5007353967" description="UDP-glucuronosyltransferase" evidence="12">
    <location>
        <begin position="19"/>
        <end position="521"/>
    </location>
</feature>
<evidence type="ECO:0000256" key="11">
    <source>
        <dbReference type="RuleBase" id="RU003718"/>
    </source>
</evidence>
<accession>A0A0A9XPQ4</accession>
<keyword evidence="12" id="KW-0732">Signal</keyword>
<evidence type="ECO:0000256" key="10">
    <source>
        <dbReference type="ARBA" id="ARBA00046288"/>
    </source>
</evidence>
<reference evidence="14" key="2">
    <citation type="submission" date="2014-07" db="EMBL/GenBank/DDBJ databases">
        <authorList>
            <person name="Hull J."/>
        </authorList>
    </citation>
    <scope>NUCLEOTIDE SEQUENCE</scope>
</reference>
<keyword evidence="7 12" id="KW-1133">Transmembrane helix</keyword>
<name>A0A0A9XPQ4_LYGHE</name>
<keyword evidence="3 11" id="KW-0328">Glycosyltransferase</keyword>
<dbReference type="InterPro" id="IPR035595">
    <property type="entry name" value="UDP_glycos_trans_CS"/>
</dbReference>
<organism evidence="14">
    <name type="scientific">Lygus hesperus</name>
    <name type="common">Western plant bug</name>
    <dbReference type="NCBI Taxonomy" id="30085"/>
    <lineage>
        <taxon>Eukaryota</taxon>
        <taxon>Metazoa</taxon>
        <taxon>Ecdysozoa</taxon>
        <taxon>Arthropoda</taxon>
        <taxon>Hexapoda</taxon>
        <taxon>Insecta</taxon>
        <taxon>Pterygota</taxon>
        <taxon>Neoptera</taxon>
        <taxon>Paraneoptera</taxon>
        <taxon>Hemiptera</taxon>
        <taxon>Heteroptera</taxon>
        <taxon>Panheteroptera</taxon>
        <taxon>Cimicomorpha</taxon>
        <taxon>Miridae</taxon>
        <taxon>Mirini</taxon>
        <taxon>Lygus</taxon>
    </lineage>
</organism>
<comment type="catalytic activity">
    <reaction evidence="12">
        <text>glucuronate acceptor + UDP-alpha-D-glucuronate = acceptor beta-D-glucuronoside + UDP + H(+)</text>
        <dbReference type="Rhea" id="RHEA:21032"/>
        <dbReference type="ChEBI" id="CHEBI:15378"/>
        <dbReference type="ChEBI" id="CHEBI:58052"/>
        <dbReference type="ChEBI" id="CHEBI:58223"/>
        <dbReference type="ChEBI" id="CHEBI:132367"/>
        <dbReference type="ChEBI" id="CHEBI:132368"/>
        <dbReference type="EC" id="2.4.1.17"/>
    </reaction>
</comment>
<evidence type="ECO:0000313" key="13">
    <source>
        <dbReference type="EMBL" id="JAG20816.1"/>
    </source>
</evidence>
<evidence type="ECO:0000256" key="4">
    <source>
        <dbReference type="ARBA" id="ARBA00022679"/>
    </source>
</evidence>
<comment type="subcellular location">
    <subcellularLocation>
        <location evidence="10">Endomembrane system</location>
        <topology evidence="10">Single-pass type I membrane protein</topology>
    </subcellularLocation>
    <subcellularLocation>
        <location evidence="1">Endoplasmic reticulum</location>
    </subcellularLocation>
    <subcellularLocation>
        <location evidence="12">Membrane</location>
        <topology evidence="12">Single-pass membrane protein</topology>
    </subcellularLocation>
</comment>
<evidence type="ECO:0000256" key="5">
    <source>
        <dbReference type="ARBA" id="ARBA00022692"/>
    </source>
</evidence>
<reference evidence="14" key="1">
    <citation type="journal article" date="2014" name="PLoS ONE">
        <title>Transcriptome-Based Identification of ABC Transporters in the Western Tarnished Plant Bug Lygus hesperus.</title>
        <authorList>
            <person name="Hull J.J."/>
            <person name="Chaney K."/>
            <person name="Geib S.M."/>
            <person name="Fabrick J.A."/>
            <person name="Brent C.S."/>
            <person name="Walsh D."/>
            <person name="Lavine L.C."/>
        </authorList>
    </citation>
    <scope>NUCLEOTIDE SEQUENCE</scope>
</reference>
<evidence type="ECO:0000256" key="2">
    <source>
        <dbReference type="ARBA" id="ARBA00009995"/>
    </source>
</evidence>